<reference evidence="4 5" key="1">
    <citation type="journal article" date="2015" name="Nature">
        <title>rRNA introns, odd ribosomes, and small enigmatic genomes across a large radiation of phyla.</title>
        <authorList>
            <person name="Brown C.T."/>
            <person name="Hug L.A."/>
            <person name="Thomas B.C."/>
            <person name="Sharon I."/>
            <person name="Castelle C.J."/>
            <person name="Singh A."/>
            <person name="Wilkins M.J."/>
            <person name="Williams K.H."/>
            <person name="Banfield J.F."/>
        </authorList>
    </citation>
    <scope>NUCLEOTIDE SEQUENCE [LARGE SCALE GENOMIC DNA]</scope>
</reference>
<name>A0A0G1RV83_9BACT</name>
<evidence type="ECO:0000313" key="5">
    <source>
        <dbReference type="Proteomes" id="UP000033860"/>
    </source>
</evidence>
<gene>
    <name evidence="4" type="ORF">UX85_C0005G0054</name>
</gene>
<protein>
    <recommendedName>
        <fullName evidence="2">dTDP-4-dehydrorhamnose reductase</fullName>
        <ecNumber evidence="2">1.1.1.133</ecNumber>
    </recommendedName>
</protein>
<dbReference type="Proteomes" id="UP000033860">
    <property type="component" value="Unassembled WGS sequence"/>
</dbReference>
<evidence type="ECO:0000313" key="4">
    <source>
        <dbReference type="EMBL" id="KKU61016.1"/>
    </source>
</evidence>
<comment type="function">
    <text evidence="2">Catalyzes the reduction of dTDP-6-deoxy-L-lyxo-4-hexulose to yield dTDP-L-rhamnose.</text>
</comment>
<dbReference type="InterPro" id="IPR005913">
    <property type="entry name" value="dTDP_dehydrorham_reduct"/>
</dbReference>
<dbReference type="EC" id="1.1.1.133" evidence="2"/>
<comment type="pathway">
    <text evidence="2">Carbohydrate biosynthesis; dTDP-L-rhamnose biosynthesis.</text>
</comment>
<dbReference type="InterPro" id="IPR036291">
    <property type="entry name" value="NAD(P)-bd_dom_sf"/>
</dbReference>
<comment type="caution">
    <text evidence="4">The sequence shown here is derived from an EMBL/GenBank/DDBJ whole genome shotgun (WGS) entry which is preliminary data.</text>
</comment>
<dbReference type="UniPathway" id="UPA00124"/>
<sequence length="302" mass="33006">MAAKSLILGTGLSGLVGSRVVELLSSQYDFVNLDLATGIDITDKSQVDRVISAHPEAHGLIHLAAFTDVSKASQQKGDREGLVYQVNVVGSQNIARVAAERKLYLIHVSTDFVFDGKNPPPGGYTEEDSTHPIEWYGQTKLMAEEAVRKSGAPAAIVRIAFPFRSHFASKLDLVRSIIDKLKTDSLHPMFADQTIIPTFIDDIATALKVFLDKKPSGTYHLVGSSGLSPFDLAQKIKTTFNLPGTIKQGSFKDYAKTDTRPRQQYLKLSNAKLKRDLGVTMSTIDQALSTLKQQLSSSTKII</sequence>
<accession>A0A0G1RV83</accession>
<dbReference type="SUPFAM" id="SSF51735">
    <property type="entry name" value="NAD(P)-binding Rossmann-fold domains"/>
    <property type="match status" value="1"/>
</dbReference>
<dbReference type="Gene3D" id="3.40.50.720">
    <property type="entry name" value="NAD(P)-binding Rossmann-like Domain"/>
    <property type="match status" value="1"/>
</dbReference>
<evidence type="ECO:0000256" key="1">
    <source>
        <dbReference type="ARBA" id="ARBA00010944"/>
    </source>
</evidence>
<dbReference type="PANTHER" id="PTHR10491">
    <property type="entry name" value="DTDP-4-DEHYDRORHAMNOSE REDUCTASE"/>
    <property type="match status" value="1"/>
</dbReference>
<dbReference type="Gene3D" id="3.90.25.10">
    <property type="entry name" value="UDP-galactose 4-epimerase, domain 1"/>
    <property type="match status" value="1"/>
</dbReference>
<keyword evidence="2" id="KW-0521">NADP</keyword>
<dbReference type="EMBL" id="LCNT01000005">
    <property type="protein sequence ID" value="KKU61016.1"/>
    <property type="molecule type" value="Genomic_DNA"/>
</dbReference>
<evidence type="ECO:0000256" key="2">
    <source>
        <dbReference type="RuleBase" id="RU364082"/>
    </source>
</evidence>
<dbReference type="AlphaFoldDB" id="A0A0G1RV83"/>
<proteinExistence type="inferred from homology"/>
<comment type="similarity">
    <text evidence="1 2">Belongs to the dTDP-4-dehydrorhamnose reductase family.</text>
</comment>
<dbReference type="GO" id="GO:0008831">
    <property type="term" value="F:dTDP-4-dehydrorhamnose reductase activity"/>
    <property type="evidence" value="ECO:0007669"/>
    <property type="project" value="UniProtKB-EC"/>
</dbReference>
<dbReference type="Pfam" id="PF04321">
    <property type="entry name" value="RmlD_sub_bind"/>
    <property type="match status" value="1"/>
</dbReference>
<dbReference type="PATRIC" id="fig|1618371.3.peg.847"/>
<evidence type="ECO:0000259" key="3">
    <source>
        <dbReference type="Pfam" id="PF04321"/>
    </source>
</evidence>
<dbReference type="InterPro" id="IPR029903">
    <property type="entry name" value="RmlD-like-bd"/>
</dbReference>
<dbReference type="GO" id="GO:0019305">
    <property type="term" value="P:dTDP-rhamnose biosynthetic process"/>
    <property type="evidence" value="ECO:0007669"/>
    <property type="project" value="UniProtKB-UniPathway"/>
</dbReference>
<dbReference type="CDD" id="cd05254">
    <property type="entry name" value="dTDP_HR_like_SDR_e"/>
    <property type="match status" value="1"/>
</dbReference>
<dbReference type="PANTHER" id="PTHR10491:SF4">
    <property type="entry name" value="METHIONINE ADENOSYLTRANSFERASE 2 SUBUNIT BETA"/>
    <property type="match status" value="1"/>
</dbReference>
<keyword evidence="2" id="KW-0560">Oxidoreductase</keyword>
<organism evidence="4 5">
    <name type="scientific">Candidatus Beckwithbacteria bacterium GW2011_GWB1_47_15</name>
    <dbReference type="NCBI Taxonomy" id="1618371"/>
    <lineage>
        <taxon>Bacteria</taxon>
        <taxon>Candidatus Beckwithiibacteriota</taxon>
    </lineage>
</organism>
<feature type="domain" description="RmlD-like substrate binding" evidence="3">
    <location>
        <begin position="7"/>
        <end position="294"/>
    </location>
</feature>